<name>A0A0L6VIZ4_9BASI</name>
<sequence length="78" mass="8188">VSVADTQATLHVSVADTQANLQVSVDCAVGHKSKSRLARCHLSLDWCPGGLISTLGLAADFGTWPSSAWPKSTSRPIL</sequence>
<dbReference type="Proteomes" id="UP000037035">
    <property type="component" value="Unassembled WGS sequence"/>
</dbReference>
<evidence type="ECO:0000313" key="1">
    <source>
        <dbReference type="EMBL" id="KNZ60751.1"/>
    </source>
</evidence>
<feature type="non-terminal residue" evidence="1">
    <location>
        <position position="1"/>
    </location>
</feature>
<protein>
    <submittedName>
        <fullName evidence="1">Uncharacterized protein</fullName>
    </submittedName>
</protein>
<evidence type="ECO:0000313" key="2">
    <source>
        <dbReference type="Proteomes" id="UP000037035"/>
    </source>
</evidence>
<organism evidence="1 2">
    <name type="scientific">Puccinia sorghi</name>
    <dbReference type="NCBI Taxonomy" id="27349"/>
    <lineage>
        <taxon>Eukaryota</taxon>
        <taxon>Fungi</taxon>
        <taxon>Dikarya</taxon>
        <taxon>Basidiomycota</taxon>
        <taxon>Pucciniomycotina</taxon>
        <taxon>Pucciniomycetes</taxon>
        <taxon>Pucciniales</taxon>
        <taxon>Pucciniaceae</taxon>
        <taxon>Puccinia</taxon>
    </lineage>
</organism>
<reference evidence="1" key="1">
    <citation type="submission" date="2015-08" db="EMBL/GenBank/DDBJ databases">
        <title>Next Generation Sequencing and Analysis of the Genome of Puccinia sorghi L Schw, the Causal Agent of Maize Common Rust.</title>
        <authorList>
            <person name="Rochi L."/>
            <person name="Burguener G."/>
            <person name="Darino M."/>
            <person name="Turjanski A."/>
            <person name="Kreff E."/>
            <person name="Dieguez M.J."/>
            <person name="Sacco F."/>
        </authorList>
    </citation>
    <scope>NUCLEOTIDE SEQUENCE [LARGE SCALE GENOMIC DNA]</scope>
    <source>
        <strain evidence="1">RO10H11247</strain>
    </source>
</reference>
<dbReference type="AlphaFoldDB" id="A0A0L6VIZ4"/>
<keyword evidence="2" id="KW-1185">Reference proteome</keyword>
<proteinExistence type="predicted"/>
<gene>
    <name evidence="1" type="ORF">VP01_1505g5</name>
</gene>
<dbReference type="EMBL" id="LAVV01005620">
    <property type="protein sequence ID" value="KNZ60751.1"/>
    <property type="molecule type" value="Genomic_DNA"/>
</dbReference>
<accession>A0A0L6VIZ4</accession>
<dbReference type="VEuPathDB" id="FungiDB:VP01_1505g5"/>
<comment type="caution">
    <text evidence="1">The sequence shown here is derived from an EMBL/GenBank/DDBJ whole genome shotgun (WGS) entry which is preliminary data.</text>
</comment>